<proteinExistence type="predicted"/>
<evidence type="ECO:0000313" key="2">
    <source>
        <dbReference type="Proteomes" id="UP000595437"/>
    </source>
</evidence>
<feature type="non-terminal residue" evidence="1">
    <location>
        <position position="1"/>
    </location>
</feature>
<dbReference type="AlphaFoldDB" id="A0A7T8HHH3"/>
<accession>A0A7T8HHH3</accession>
<evidence type="ECO:0000313" key="1">
    <source>
        <dbReference type="EMBL" id="QQP50158.1"/>
    </source>
</evidence>
<protein>
    <submittedName>
        <fullName evidence="1">Uncharacterized protein</fullName>
    </submittedName>
</protein>
<organism evidence="1 2">
    <name type="scientific">Caligus rogercresseyi</name>
    <name type="common">Sea louse</name>
    <dbReference type="NCBI Taxonomy" id="217165"/>
    <lineage>
        <taxon>Eukaryota</taxon>
        <taxon>Metazoa</taxon>
        <taxon>Ecdysozoa</taxon>
        <taxon>Arthropoda</taxon>
        <taxon>Crustacea</taxon>
        <taxon>Multicrustacea</taxon>
        <taxon>Hexanauplia</taxon>
        <taxon>Copepoda</taxon>
        <taxon>Siphonostomatoida</taxon>
        <taxon>Caligidae</taxon>
        <taxon>Caligus</taxon>
    </lineage>
</organism>
<dbReference type="EMBL" id="CP045896">
    <property type="protein sequence ID" value="QQP50158.1"/>
    <property type="molecule type" value="Genomic_DNA"/>
</dbReference>
<dbReference type="Proteomes" id="UP000595437">
    <property type="component" value="Chromosome 7"/>
</dbReference>
<keyword evidence="2" id="KW-1185">Reference proteome</keyword>
<gene>
    <name evidence="1" type="ORF">FKW44_011062</name>
</gene>
<reference evidence="2" key="1">
    <citation type="submission" date="2021-01" db="EMBL/GenBank/DDBJ databases">
        <title>Caligus Genome Assembly.</title>
        <authorList>
            <person name="Gallardo-Escarate C."/>
        </authorList>
    </citation>
    <scope>NUCLEOTIDE SEQUENCE [LARGE SCALE GENOMIC DNA]</scope>
</reference>
<name>A0A7T8HHH3_CALRO</name>
<sequence length="50" mass="5740">FATAHRRPESRRQPRVGWHVRGLRVKVCQAFRKRLMAIVAANGGQSNKKI</sequence>